<dbReference type="AlphaFoldDB" id="A0A3D8S4T2"/>
<keyword evidence="7" id="KW-1185">Reference proteome</keyword>
<accession>A0A3D8S4T2</accession>
<gene>
    <name evidence="6" type="ORF">DSM5745_04859</name>
</gene>
<dbReference type="Gene3D" id="1.20.58.340">
    <property type="entry name" value="Magnesium transport protein CorA, transmembrane region"/>
    <property type="match status" value="1"/>
</dbReference>
<keyword evidence="2 5" id="KW-0812">Transmembrane</keyword>
<keyword evidence="4 5" id="KW-0472">Membrane</keyword>
<dbReference type="Pfam" id="PF01544">
    <property type="entry name" value="CorA"/>
    <property type="match status" value="1"/>
</dbReference>
<dbReference type="GeneID" id="38115229"/>
<dbReference type="InterPro" id="IPR002523">
    <property type="entry name" value="MgTranspt_CorA/ZnTranspt_ZntB"/>
</dbReference>
<proteinExistence type="predicted"/>
<evidence type="ECO:0000256" key="4">
    <source>
        <dbReference type="ARBA" id="ARBA00023136"/>
    </source>
</evidence>
<organism evidence="6 7">
    <name type="scientific">Aspergillus mulundensis</name>
    <dbReference type="NCBI Taxonomy" id="1810919"/>
    <lineage>
        <taxon>Eukaryota</taxon>
        <taxon>Fungi</taxon>
        <taxon>Dikarya</taxon>
        <taxon>Ascomycota</taxon>
        <taxon>Pezizomycotina</taxon>
        <taxon>Eurotiomycetes</taxon>
        <taxon>Eurotiomycetidae</taxon>
        <taxon>Eurotiales</taxon>
        <taxon>Aspergillaceae</taxon>
        <taxon>Aspergillus</taxon>
        <taxon>Aspergillus subgen. Nidulantes</taxon>
    </lineage>
</organism>
<evidence type="ECO:0000256" key="5">
    <source>
        <dbReference type="SAM" id="Phobius"/>
    </source>
</evidence>
<feature type="transmembrane region" description="Helical" evidence="5">
    <location>
        <begin position="502"/>
        <end position="521"/>
    </location>
</feature>
<name>A0A3D8S4T2_9EURO</name>
<comment type="caution">
    <text evidence="6">The sequence shown here is derived from an EMBL/GenBank/DDBJ whole genome shotgun (WGS) entry which is preliminary data.</text>
</comment>
<comment type="subcellular location">
    <subcellularLocation>
        <location evidence="1">Membrane</location>
        <topology evidence="1">Multi-pass membrane protein</topology>
    </subcellularLocation>
</comment>
<dbReference type="GO" id="GO:0016020">
    <property type="term" value="C:membrane"/>
    <property type="evidence" value="ECO:0007669"/>
    <property type="project" value="UniProtKB-SubCell"/>
</dbReference>
<dbReference type="Proteomes" id="UP000256690">
    <property type="component" value="Unassembled WGS sequence"/>
</dbReference>
<sequence>MPDAASRATEAVFVSDARLGGDGVFVEAAFYAGGSPPPPGFLVFHRLSSSFIETEARQDNNPCLAGLDEFLSEPNSDRRRCRILQLDFPPDTEGADPAPAFQDVGHENLRQSVDPAGEVGRRRILIIEDLQPEIILTLGNAHHIDPVFFASHLHAPFRQIKTQTPNLATLPSRIRYQNFINFHYHRAVELRGPIENEHRLTRDMNVNRKIAVLVPTEDTRIALVQHACSVILLNDRTGPGWLCVILVDSPISKDYIPVVYDKQREDGKPGRIDSRLFLEGYEDFMPPSPIPLDFESTLWRPQLSRESLLEDIGYYWRREVPEHFDSTKPTLFALTYYPLRIIAAEWNNYMAAMSYHIKRHEYAVEKFNEPVSELDKLYADLRILQVWRRRSLASQQKIAAIEHFVALNTPSQSSDSDESLENANILQEDFRHLASTLNDLSRRLRNMLPVVTSLVQISDSRRSLAESANVNRLTSLAIVFAPLSFTTGLFSMDDSNGPGGSHFWVFFAVAIPITLVVFLVAKPPRWLLRWALKPSRASTRSTQMQV</sequence>
<keyword evidence="3 5" id="KW-1133">Transmembrane helix</keyword>
<evidence type="ECO:0008006" key="8">
    <source>
        <dbReference type="Google" id="ProtNLM"/>
    </source>
</evidence>
<evidence type="ECO:0000313" key="6">
    <source>
        <dbReference type="EMBL" id="RDW81302.1"/>
    </source>
</evidence>
<dbReference type="RefSeq" id="XP_026604355.1">
    <property type="nucleotide sequence ID" value="XM_026746875.1"/>
</dbReference>
<dbReference type="EMBL" id="PVWQ01000005">
    <property type="protein sequence ID" value="RDW81302.1"/>
    <property type="molecule type" value="Genomic_DNA"/>
</dbReference>
<protein>
    <recommendedName>
        <fullName evidence="8">CorA family metal ion transporter</fullName>
    </recommendedName>
</protein>
<evidence type="ECO:0000256" key="3">
    <source>
        <dbReference type="ARBA" id="ARBA00022989"/>
    </source>
</evidence>
<dbReference type="SUPFAM" id="SSF144083">
    <property type="entry name" value="Magnesium transport protein CorA, transmembrane region"/>
    <property type="match status" value="1"/>
</dbReference>
<reference evidence="6 7" key="1">
    <citation type="journal article" date="2018" name="IMA Fungus">
        <title>IMA Genome-F 9: Draft genome sequence of Annulohypoxylon stygium, Aspergillus mulundensis, Berkeleyomyces basicola (syn. Thielaviopsis basicola), Ceratocystis smalleyi, two Cercospora beticola strains, Coleophoma cylindrospora, Fusarium fracticaudum, Phialophora cf. hyalina, and Morchella septimelata.</title>
        <authorList>
            <person name="Wingfield B.D."/>
            <person name="Bills G.F."/>
            <person name="Dong Y."/>
            <person name="Huang W."/>
            <person name="Nel W.J."/>
            <person name="Swalarsk-Parry B.S."/>
            <person name="Vaghefi N."/>
            <person name="Wilken P.M."/>
            <person name="An Z."/>
            <person name="de Beer Z.W."/>
            <person name="De Vos L."/>
            <person name="Chen L."/>
            <person name="Duong T.A."/>
            <person name="Gao Y."/>
            <person name="Hammerbacher A."/>
            <person name="Kikkert J.R."/>
            <person name="Li Y."/>
            <person name="Li H."/>
            <person name="Li K."/>
            <person name="Li Q."/>
            <person name="Liu X."/>
            <person name="Ma X."/>
            <person name="Naidoo K."/>
            <person name="Pethybridge S.J."/>
            <person name="Sun J."/>
            <person name="Steenkamp E.T."/>
            <person name="van der Nest M.A."/>
            <person name="van Wyk S."/>
            <person name="Wingfield M.J."/>
            <person name="Xiong C."/>
            <person name="Yue Q."/>
            <person name="Zhang X."/>
        </authorList>
    </citation>
    <scope>NUCLEOTIDE SEQUENCE [LARGE SCALE GENOMIC DNA]</scope>
    <source>
        <strain evidence="6 7">DSM 5745</strain>
    </source>
</reference>
<dbReference type="OrthoDB" id="3231000at2759"/>
<feature type="transmembrane region" description="Helical" evidence="5">
    <location>
        <begin position="470"/>
        <end position="490"/>
    </location>
</feature>
<evidence type="ECO:0000256" key="1">
    <source>
        <dbReference type="ARBA" id="ARBA00004141"/>
    </source>
</evidence>
<dbReference type="STRING" id="1810919.A0A3D8S4T2"/>
<dbReference type="InterPro" id="IPR045863">
    <property type="entry name" value="CorA_TM1_TM2"/>
</dbReference>
<evidence type="ECO:0000313" key="7">
    <source>
        <dbReference type="Proteomes" id="UP000256690"/>
    </source>
</evidence>
<evidence type="ECO:0000256" key="2">
    <source>
        <dbReference type="ARBA" id="ARBA00022692"/>
    </source>
</evidence>
<dbReference type="GO" id="GO:0046873">
    <property type="term" value="F:metal ion transmembrane transporter activity"/>
    <property type="evidence" value="ECO:0007669"/>
    <property type="project" value="InterPro"/>
</dbReference>